<evidence type="ECO:0000313" key="3">
    <source>
        <dbReference type="Proteomes" id="UP000621500"/>
    </source>
</evidence>
<gene>
    <name evidence="2" type="ORF">Pma05_41220</name>
</gene>
<accession>A0ABQ4ESF8</accession>
<dbReference type="EMBL" id="BONX01000026">
    <property type="protein sequence ID" value="GIG97549.1"/>
    <property type="molecule type" value="Genomic_DNA"/>
</dbReference>
<organism evidence="2 3">
    <name type="scientific">Plantactinospora mayteni</name>
    <dbReference type="NCBI Taxonomy" id="566021"/>
    <lineage>
        <taxon>Bacteria</taxon>
        <taxon>Bacillati</taxon>
        <taxon>Actinomycetota</taxon>
        <taxon>Actinomycetes</taxon>
        <taxon>Micromonosporales</taxon>
        <taxon>Micromonosporaceae</taxon>
        <taxon>Plantactinospora</taxon>
    </lineage>
</organism>
<dbReference type="Proteomes" id="UP000621500">
    <property type="component" value="Unassembled WGS sequence"/>
</dbReference>
<dbReference type="Gene3D" id="2.160.20.120">
    <property type="match status" value="1"/>
</dbReference>
<dbReference type="Pfam" id="PF13349">
    <property type="entry name" value="DUF4097"/>
    <property type="match status" value="1"/>
</dbReference>
<evidence type="ECO:0000259" key="1">
    <source>
        <dbReference type="Pfam" id="PF13349"/>
    </source>
</evidence>
<feature type="domain" description="DUF4097" evidence="1">
    <location>
        <begin position="39"/>
        <end position="263"/>
    </location>
</feature>
<sequence length="272" mass="28904">MPSWTVDRPRRLTLTEPVVRLVVRLNSGRVNVVGTDGPARIEITRTDRQRLVVEHRDGTLSVRHRTFRNWTFRNWTFLLRRFGLAAGPEISIGVPARVRVDLRLHEGAVVASGLAETTEVDVTAGQVTLMGLAGQTSARLVSGPVEALGVSGDLTMETVSGELILAGGTAERVRASTVSGAITCDLGNPGRSEIQLGATTGSVTVRVPEESDLDVHLHTTSGQITTDFPQLEPGAVPSWASDRRGTLGAGGGSLRATTMSGSIVLLARRSAE</sequence>
<name>A0ABQ4ESF8_9ACTN</name>
<keyword evidence="3" id="KW-1185">Reference proteome</keyword>
<protein>
    <recommendedName>
        <fullName evidence="1">DUF4097 domain-containing protein</fullName>
    </recommendedName>
</protein>
<comment type="caution">
    <text evidence="2">The sequence shown here is derived from an EMBL/GenBank/DDBJ whole genome shotgun (WGS) entry which is preliminary data.</text>
</comment>
<evidence type="ECO:0000313" key="2">
    <source>
        <dbReference type="EMBL" id="GIG97549.1"/>
    </source>
</evidence>
<proteinExistence type="predicted"/>
<dbReference type="RefSeq" id="WP_203859019.1">
    <property type="nucleotide sequence ID" value="NZ_BAAAZQ010000011.1"/>
</dbReference>
<reference evidence="2 3" key="1">
    <citation type="submission" date="2021-01" db="EMBL/GenBank/DDBJ databases">
        <title>Whole genome shotgun sequence of Plantactinospora mayteni NBRC 109088.</title>
        <authorList>
            <person name="Komaki H."/>
            <person name="Tamura T."/>
        </authorList>
    </citation>
    <scope>NUCLEOTIDE SEQUENCE [LARGE SCALE GENOMIC DNA]</scope>
    <source>
        <strain evidence="2 3">NBRC 109088</strain>
    </source>
</reference>
<dbReference type="InterPro" id="IPR025164">
    <property type="entry name" value="Toastrack_DUF4097"/>
</dbReference>